<evidence type="ECO:0000256" key="2">
    <source>
        <dbReference type="ARBA" id="ARBA00022692"/>
    </source>
</evidence>
<feature type="transmembrane region" description="Helical" evidence="7">
    <location>
        <begin position="57"/>
        <end position="78"/>
    </location>
</feature>
<keyword evidence="5 7" id="KW-0472">Membrane</keyword>
<feature type="region of interest" description="Disordered" evidence="6">
    <location>
        <begin position="1"/>
        <end position="28"/>
    </location>
</feature>
<name>A0A2A9NND8_9AGAR</name>
<dbReference type="Pfam" id="PF11779">
    <property type="entry name" value="SPT_ssu-like"/>
    <property type="match status" value="1"/>
</dbReference>
<comment type="subcellular location">
    <subcellularLocation>
        <location evidence="1">Endoplasmic reticulum membrane</location>
        <topology evidence="1">Multi-pass membrane protein</topology>
    </subcellularLocation>
</comment>
<keyword evidence="3" id="KW-0256">Endoplasmic reticulum</keyword>
<sequence>MTAVTITRPPAVLPRPRPDRSYASRPPKSKLGYFLWRQRMWFESTFALTVMEPWEKIVMLTIFAVLFVIVVTGFVKYLPYRLVLMYRRAMYYLYGHEADDIKLSSFDLPSGWKHAVPGTL</sequence>
<gene>
    <name evidence="8" type="ORF">AMATHDRAFT_58732</name>
</gene>
<evidence type="ECO:0000256" key="4">
    <source>
        <dbReference type="ARBA" id="ARBA00022989"/>
    </source>
</evidence>
<evidence type="ECO:0000313" key="8">
    <source>
        <dbReference type="EMBL" id="PFH51618.1"/>
    </source>
</evidence>
<dbReference type="STRING" id="703135.A0A2A9NND8"/>
<dbReference type="EMBL" id="KZ301986">
    <property type="protein sequence ID" value="PFH51618.1"/>
    <property type="molecule type" value="Genomic_DNA"/>
</dbReference>
<dbReference type="OrthoDB" id="202672at2759"/>
<dbReference type="AlphaFoldDB" id="A0A2A9NND8"/>
<evidence type="ECO:0000256" key="7">
    <source>
        <dbReference type="SAM" id="Phobius"/>
    </source>
</evidence>
<evidence type="ECO:0000313" key="9">
    <source>
        <dbReference type="Proteomes" id="UP000242287"/>
    </source>
</evidence>
<feature type="non-terminal residue" evidence="8">
    <location>
        <position position="1"/>
    </location>
</feature>
<dbReference type="InterPro" id="IPR024512">
    <property type="entry name" value="Ser_palmitoyltrfase_ssu-like"/>
</dbReference>
<keyword evidence="9" id="KW-1185">Reference proteome</keyword>
<accession>A0A2A9NND8</accession>
<dbReference type="Proteomes" id="UP000242287">
    <property type="component" value="Unassembled WGS sequence"/>
</dbReference>
<reference evidence="8 9" key="1">
    <citation type="submission" date="2014-02" db="EMBL/GenBank/DDBJ databases">
        <title>Transposable element dynamics among asymbiotic and ectomycorrhizal Amanita fungi.</title>
        <authorList>
            <consortium name="DOE Joint Genome Institute"/>
            <person name="Hess J."/>
            <person name="Skrede I."/>
            <person name="Wolfe B."/>
            <person name="LaButti K."/>
            <person name="Ohm R.A."/>
            <person name="Grigoriev I.V."/>
            <person name="Pringle A."/>
        </authorList>
    </citation>
    <scope>NUCLEOTIDE SEQUENCE [LARGE SCALE GENOMIC DNA]</scope>
    <source>
        <strain evidence="8 9">SKay4041</strain>
    </source>
</reference>
<evidence type="ECO:0000256" key="5">
    <source>
        <dbReference type="ARBA" id="ARBA00023136"/>
    </source>
</evidence>
<dbReference type="GO" id="GO:0005789">
    <property type="term" value="C:endoplasmic reticulum membrane"/>
    <property type="evidence" value="ECO:0007669"/>
    <property type="project" value="UniProtKB-SubCell"/>
</dbReference>
<keyword evidence="4 7" id="KW-1133">Transmembrane helix</keyword>
<evidence type="ECO:0000256" key="3">
    <source>
        <dbReference type="ARBA" id="ARBA00022824"/>
    </source>
</evidence>
<evidence type="ECO:0000256" key="6">
    <source>
        <dbReference type="SAM" id="MobiDB-lite"/>
    </source>
</evidence>
<organism evidence="8 9">
    <name type="scientific">Amanita thiersii Skay4041</name>
    <dbReference type="NCBI Taxonomy" id="703135"/>
    <lineage>
        <taxon>Eukaryota</taxon>
        <taxon>Fungi</taxon>
        <taxon>Dikarya</taxon>
        <taxon>Basidiomycota</taxon>
        <taxon>Agaricomycotina</taxon>
        <taxon>Agaricomycetes</taxon>
        <taxon>Agaricomycetidae</taxon>
        <taxon>Agaricales</taxon>
        <taxon>Pluteineae</taxon>
        <taxon>Amanitaceae</taxon>
        <taxon>Amanita</taxon>
    </lineage>
</organism>
<protein>
    <submittedName>
        <fullName evidence="8">Uncharacterized protein</fullName>
    </submittedName>
</protein>
<proteinExistence type="predicted"/>
<evidence type="ECO:0000256" key="1">
    <source>
        <dbReference type="ARBA" id="ARBA00004477"/>
    </source>
</evidence>
<keyword evidence="2 7" id="KW-0812">Transmembrane</keyword>